<comment type="subcellular location">
    <subcellularLocation>
        <location evidence="2">Membrane</location>
    </subcellularLocation>
</comment>
<evidence type="ECO:0000259" key="9">
    <source>
        <dbReference type="PROSITE" id="PS50885"/>
    </source>
</evidence>
<gene>
    <name evidence="10" type="ORF">NSJP_2216</name>
</gene>
<dbReference type="KEGG" id="nja:NSJP_2216"/>
<accession>A0A1W1I5T7</accession>
<dbReference type="RefSeq" id="WP_080886778.1">
    <property type="nucleotide sequence ID" value="NZ_LT828648.1"/>
</dbReference>
<sequence>MMNSVIQWWDQLRIQHKVWAVLLLLCLPLVGGLATHLYTVQRLLSLQQQRQELVIAHEDVHVLRRLTVDIEDGFRGFVLTQRPVFLDPLTEAEAKMDHAFARAATALEKLSHHPATLEPIERELKDFLKSKHELITAIQKGDASKALAYVQSGEGLRLSDRLKEKLRVIEDHLEHQQSLIHDQAVILSERTFVGLWIALAGVVILGLISSRVLARSLTVPITKLQSATARLGEGACVQEITALLTPAQGRSQDELGQLAVAYLEMARRIETHIGELEVLSTIGHEINTIGPDGLDGVLHRILDRAGELVQADVCLILLRNERMGCWIVEAASGIWDDRLKTSIMLWEELPVCVQAYATRDVAIGERLRSDGRPQVVRRNLIGESMFAIPLLAQGLPFGVLAFLSEERRSAASWNQRLAKGLAQEAALAISNARLYEAAQEKQRGLTARLRHLEHLAETLAHDLKGPGSRMEELATILSQKFSGQLDERTARLLALIQENGREIVERVEAIIEVARVGTGLGAVTAVDPRLVIDEVLKGRSGNIEQLRATIHVDSEFPLVACHAAYLRQVFDNLISNALKYQKPNTPPIVTVSSRIEGNLAAFSVQDQGIGIPPIQRTRVFQPFVRLMASDAKGSGIGLTIVQRIVELYGGAVTIDGAQQGGCTVTFTLPRLREDGIVAASTASPTRPLDVEAVPSNLL</sequence>
<dbReference type="InterPro" id="IPR007891">
    <property type="entry name" value="CHASE3"/>
</dbReference>
<name>A0A1W1I5T7_9BACT</name>
<keyword evidence="4" id="KW-0597">Phosphoprotein</keyword>
<dbReference type="CDD" id="cd06225">
    <property type="entry name" value="HAMP"/>
    <property type="match status" value="1"/>
</dbReference>
<organism evidence="10 11">
    <name type="scientific">Nitrospira japonica</name>
    <dbReference type="NCBI Taxonomy" id="1325564"/>
    <lineage>
        <taxon>Bacteria</taxon>
        <taxon>Pseudomonadati</taxon>
        <taxon>Nitrospirota</taxon>
        <taxon>Nitrospiria</taxon>
        <taxon>Nitrospirales</taxon>
        <taxon>Nitrospiraceae</taxon>
        <taxon>Nitrospira</taxon>
    </lineage>
</organism>
<evidence type="ECO:0000256" key="5">
    <source>
        <dbReference type="ARBA" id="ARBA00022679"/>
    </source>
</evidence>
<feature type="domain" description="Histidine kinase" evidence="8">
    <location>
        <begin position="458"/>
        <end position="672"/>
    </location>
</feature>
<dbReference type="OrthoDB" id="9808408at2"/>
<comment type="catalytic activity">
    <reaction evidence="1">
        <text>ATP + protein L-histidine = ADP + protein N-phospho-L-histidine.</text>
        <dbReference type="EC" id="2.7.13.3"/>
    </reaction>
</comment>
<dbReference type="Pfam" id="PF00672">
    <property type="entry name" value="HAMP"/>
    <property type="match status" value="1"/>
</dbReference>
<evidence type="ECO:0000256" key="4">
    <source>
        <dbReference type="ARBA" id="ARBA00022553"/>
    </source>
</evidence>
<feature type="transmembrane region" description="Helical" evidence="7">
    <location>
        <begin position="193"/>
        <end position="214"/>
    </location>
</feature>
<evidence type="ECO:0000256" key="7">
    <source>
        <dbReference type="SAM" id="Phobius"/>
    </source>
</evidence>
<evidence type="ECO:0000256" key="2">
    <source>
        <dbReference type="ARBA" id="ARBA00004370"/>
    </source>
</evidence>
<dbReference type="Pfam" id="PF02518">
    <property type="entry name" value="HATPase_c"/>
    <property type="match status" value="1"/>
</dbReference>
<dbReference type="SUPFAM" id="SSF55874">
    <property type="entry name" value="ATPase domain of HSP90 chaperone/DNA topoisomerase II/histidine kinase"/>
    <property type="match status" value="1"/>
</dbReference>
<dbReference type="InterPro" id="IPR003660">
    <property type="entry name" value="HAMP_dom"/>
</dbReference>
<dbReference type="InterPro" id="IPR050351">
    <property type="entry name" value="BphY/WalK/GraS-like"/>
</dbReference>
<dbReference type="GO" id="GO:0007234">
    <property type="term" value="P:osmosensory signaling via phosphorelay pathway"/>
    <property type="evidence" value="ECO:0007669"/>
    <property type="project" value="TreeGrafter"/>
</dbReference>
<dbReference type="SMART" id="SM00304">
    <property type="entry name" value="HAMP"/>
    <property type="match status" value="1"/>
</dbReference>
<keyword evidence="7" id="KW-0812">Transmembrane</keyword>
<dbReference type="InterPro" id="IPR036097">
    <property type="entry name" value="HisK_dim/P_sf"/>
</dbReference>
<dbReference type="GO" id="GO:0016020">
    <property type="term" value="C:membrane"/>
    <property type="evidence" value="ECO:0007669"/>
    <property type="project" value="UniProtKB-SubCell"/>
</dbReference>
<evidence type="ECO:0000256" key="3">
    <source>
        <dbReference type="ARBA" id="ARBA00012438"/>
    </source>
</evidence>
<keyword evidence="5 10" id="KW-0808">Transferase</keyword>
<dbReference type="GO" id="GO:0030295">
    <property type="term" value="F:protein kinase activator activity"/>
    <property type="evidence" value="ECO:0007669"/>
    <property type="project" value="TreeGrafter"/>
</dbReference>
<reference evidence="10 11" key="1">
    <citation type="submission" date="2017-03" db="EMBL/GenBank/DDBJ databases">
        <authorList>
            <person name="Afonso C.L."/>
            <person name="Miller P.J."/>
            <person name="Scott M.A."/>
            <person name="Spackman E."/>
            <person name="Goraichik I."/>
            <person name="Dimitrov K.M."/>
            <person name="Suarez D.L."/>
            <person name="Swayne D.E."/>
        </authorList>
    </citation>
    <scope>NUCLEOTIDE SEQUENCE [LARGE SCALE GENOMIC DNA]</scope>
    <source>
        <strain evidence="10">Genome sequencing of Nitrospira japonica strain NJ11</strain>
    </source>
</reference>
<dbReference type="Gene3D" id="3.30.450.40">
    <property type="match status" value="1"/>
</dbReference>
<evidence type="ECO:0000256" key="1">
    <source>
        <dbReference type="ARBA" id="ARBA00000085"/>
    </source>
</evidence>
<dbReference type="Pfam" id="PF05227">
    <property type="entry name" value="CHASE3"/>
    <property type="match status" value="1"/>
</dbReference>
<dbReference type="STRING" id="1325564.NSJP_2216"/>
<proteinExistence type="predicted"/>
<keyword evidence="7" id="KW-0472">Membrane</keyword>
<dbReference type="InterPro" id="IPR005467">
    <property type="entry name" value="His_kinase_dom"/>
</dbReference>
<dbReference type="InterPro" id="IPR029016">
    <property type="entry name" value="GAF-like_dom_sf"/>
</dbReference>
<evidence type="ECO:0000313" key="10">
    <source>
        <dbReference type="EMBL" id="SLM48388.1"/>
    </source>
</evidence>
<dbReference type="EC" id="2.7.13.3" evidence="3"/>
<dbReference type="GO" id="GO:0000155">
    <property type="term" value="F:phosphorelay sensor kinase activity"/>
    <property type="evidence" value="ECO:0007669"/>
    <property type="project" value="InterPro"/>
</dbReference>
<dbReference type="EMBL" id="LT828648">
    <property type="protein sequence ID" value="SLM48388.1"/>
    <property type="molecule type" value="Genomic_DNA"/>
</dbReference>
<dbReference type="Gene3D" id="3.30.565.10">
    <property type="entry name" value="Histidine kinase-like ATPase, C-terminal domain"/>
    <property type="match status" value="1"/>
</dbReference>
<dbReference type="SMART" id="SM00387">
    <property type="entry name" value="HATPase_c"/>
    <property type="match status" value="1"/>
</dbReference>
<keyword evidence="6 10" id="KW-0418">Kinase</keyword>
<dbReference type="InterPro" id="IPR036890">
    <property type="entry name" value="HATPase_C_sf"/>
</dbReference>
<protein>
    <recommendedName>
        <fullName evidence="3">histidine kinase</fullName>
        <ecNumber evidence="3">2.7.13.3</ecNumber>
    </recommendedName>
</protein>
<evidence type="ECO:0000259" key="8">
    <source>
        <dbReference type="PROSITE" id="PS50109"/>
    </source>
</evidence>
<evidence type="ECO:0000256" key="6">
    <source>
        <dbReference type="ARBA" id="ARBA00022777"/>
    </source>
</evidence>
<dbReference type="PANTHER" id="PTHR42878">
    <property type="entry name" value="TWO-COMPONENT HISTIDINE KINASE"/>
    <property type="match status" value="1"/>
</dbReference>
<dbReference type="PANTHER" id="PTHR42878:SF15">
    <property type="entry name" value="BACTERIOPHYTOCHROME"/>
    <property type="match status" value="1"/>
</dbReference>
<dbReference type="AlphaFoldDB" id="A0A1W1I5T7"/>
<feature type="domain" description="HAMP" evidence="9">
    <location>
        <begin position="215"/>
        <end position="274"/>
    </location>
</feature>
<dbReference type="SMART" id="SM00065">
    <property type="entry name" value="GAF"/>
    <property type="match status" value="1"/>
</dbReference>
<dbReference type="Gene3D" id="6.10.340.10">
    <property type="match status" value="1"/>
</dbReference>
<dbReference type="Pfam" id="PF13492">
    <property type="entry name" value="GAF_3"/>
    <property type="match status" value="1"/>
</dbReference>
<dbReference type="InterPro" id="IPR003594">
    <property type="entry name" value="HATPase_dom"/>
</dbReference>
<dbReference type="InterPro" id="IPR003018">
    <property type="entry name" value="GAF"/>
</dbReference>
<dbReference type="Proteomes" id="UP000192042">
    <property type="component" value="Chromosome I"/>
</dbReference>
<evidence type="ECO:0000313" key="11">
    <source>
        <dbReference type="Proteomes" id="UP000192042"/>
    </source>
</evidence>
<dbReference type="PROSITE" id="PS50109">
    <property type="entry name" value="HIS_KIN"/>
    <property type="match status" value="1"/>
</dbReference>
<keyword evidence="11" id="KW-1185">Reference proteome</keyword>
<dbReference type="PROSITE" id="PS50885">
    <property type="entry name" value="HAMP"/>
    <property type="match status" value="1"/>
</dbReference>
<dbReference type="InterPro" id="IPR004358">
    <property type="entry name" value="Sig_transdc_His_kin-like_C"/>
</dbReference>
<dbReference type="PRINTS" id="PR00344">
    <property type="entry name" value="BCTRLSENSOR"/>
</dbReference>
<dbReference type="SUPFAM" id="SSF55781">
    <property type="entry name" value="GAF domain-like"/>
    <property type="match status" value="1"/>
</dbReference>
<dbReference type="GO" id="GO:0000156">
    <property type="term" value="F:phosphorelay response regulator activity"/>
    <property type="evidence" value="ECO:0007669"/>
    <property type="project" value="TreeGrafter"/>
</dbReference>
<keyword evidence="7" id="KW-1133">Transmembrane helix</keyword>
<dbReference type="SUPFAM" id="SSF47384">
    <property type="entry name" value="Homodimeric domain of signal transducing histidine kinase"/>
    <property type="match status" value="1"/>
</dbReference>